<feature type="region of interest" description="Disordered" evidence="2">
    <location>
        <begin position="11"/>
        <end position="45"/>
    </location>
</feature>
<name>A0A226N1C1_CALSU</name>
<dbReference type="GO" id="GO:0019882">
    <property type="term" value="P:antigen processing and presentation"/>
    <property type="evidence" value="ECO:0007669"/>
    <property type="project" value="TreeGrafter"/>
</dbReference>
<dbReference type="PANTHER" id="PTHR46108:SF3">
    <property type="entry name" value="WD REPEAT- AND FYVE DOMAIN-CONTAINING PROTEIN 4"/>
    <property type="match status" value="1"/>
</dbReference>
<dbReference type="OrthoDB" id="10018316at2759"/>
<dbReference type="Pfam" id="PF14844">
    <property type="entry name" value="PH_BEACH"/>
    <property type="match status" value="1"/>
</dbReference>
<dbReference type="STRING" id="9009.A0A226N1C1"/>
<keyword evidence="1" id="KW-0853">WD repeat</keyword>
<dbReference type="SUPFAM" id="SSF48371">
    <property type="entry name" value="ARM repeat"/>
    <property type="match status" value="1"/>
</dbReference>
<feature type="domain" description="BEACH-type PH" evidence="3">
    <location>
        <begin position="2034"/>
        <end position="2159"/>
    </location>
</feature>
<evidence type="ECO:0000259" key="3">
    <source>
        <dbReference type="PROSITE" id="PS51783"/>
    </source>
</evidence>
<dbReference type="SUPFAM" id="SSF50729">
    <property type="entry name" value="PH domain-like"/>
    <property type="match status" value="1"/>
</dbReference>
<proteinExistence type="predicted"/>
<dbReference type="InterPro" id="IPR051944">
    <property type="entry name" value="BEACH_domain_protein"/>
</dbReference>
<dbReference type="InterPro" id="IPR011993">
    <property type="entry name" value="PH-like_dom_sf"/>
</dbReference>
<dbReference type="Proteomes" id="UP000198323">
    <property type="component" value="Unassembled WGS sequence"/>
</dbReference>
<evidence type="ECO:0000313" key="4">
    <source>
        <dbReference type="EMBL" id="OXB61374.1"/>
    </source>
</evidence>
<comment type="caution">
    <text evidence="4">The sequence shown here is derived from an EMBL/GenBank/DDBJ whole genome shotgun (WGS) entry which is preliminary data.</text>
</comment>
<reference evidence="4 5" key="1">
    <citation type="submission" date="2016-07" db="EMBL/GenBank/DDBJ databases">
        <title>Disparate Historic Effective Population Sizes Predicted by Modern Levels of Genome Diversity for the Scaled Quail (Callipepla squamata) and the Northern Bobwhite (Colinus virginianus): Inferences from First and Second Generation Draft Genome Assemblies for Sympatric New World Quail.</title>
        <authorList>
            <person name="Oldeschulte D.L."/>
            <person name="Halley Y.A."/>
            <person name="Bhattarai E.K."/>
            <person name="Brashear W.A."/>
            <person name="Hill J."/>
            <person name="Metz R.P."/>
            <person name="Johnson C.D."/>
            <person name="Rollins D."/>
            <person name="Peterson M.J."/>
            <person name="Bickhart D.M."/>
            <person name="Decker J.E."/>
            <person name="Seabury C.M."/>
        </authorList>
    </citation>
    <scope>NUCLEOTIDE SEQUENCE [LARGE SCALE GENOMIC DNA]</scope>
    <source>
        <strain evidence="4 5">Texas</strain>
        <tissue evidence="4">Leg muscle</tissue>
    </source>
</reference>
<sequence length="2178" mass="243711">MDEAAELMCQLEDSPCKAGQQEQSLDDVDKSEVPEQPASRKDKLPQSQTLQWEILGKQFVEYEQVAPFLIPEEQQRRLLDFLPLFLKTWEQSGGAIVFPSIQLLASEVSKLLTKEIKRTLNGKSAEEARLALEHLLQQKGEVEDGHLLLKSVYLLSQTDLRTMWNIIASGLPAALMQCLYLFFTFPLKKSGDGETNEDETETQEMLVEIMLNMYREEQGIEELLAADKLQSLIIAAASLWDQCSHSWKVPTGRVLRTISKSQTKNSILYLQAVDCIKIAVQNLFKLADTLPACDVCEAVSIVLCFVKDSYPVSSALLTEFESNDGYQLLLKVLLRCEGLQQNEGDLYLNEILDMLTCLTTCGKTELKVSGNIVHPQLPQFDYEWTRSSGMTVKNLQAFQVLQSIFQKSNDQHLCGTVLGAIGTIWAWDTVNFFLLEWTLQPISQFIDIIHLKPHPVQDQFFKLVETIVLDMSYIPHEILKKVQYLIKENVEPFCTLTALRCLLSITRKDPLFSDIFRDSGLLGLLLALLRKQAKILRKSVVLKDYGMVPYIKIFLDDECYRGATLSILEQLSVINYEEYMSIVIGALCSSTQGELHLKLDLLKSLLRILNSPKSHSAFRTCSGFNGLLSLLSDMEGSLQEPPRGLWAAAGQNCILELVFYTLQGITAALHLDPVNSNFFQRNGLFEKMAEDLGSLGCFCTQGEWHIPLSLERTRTFAEFLDAAFCSSEPFPAWLKNCIWILSFLDHMVKGTLHLENYFKEIKSEMGAALRDDQEGTQAQGEQPVFSKRPVDKLHASAYRIWGNSEERWEMRDCVIVNPGAVCVMVRLLPKLYKEGHSQISQEIQCAVTDYIQSLVKSEKSRQVMCGSGLLSTIITSCQDAFCNENHPLHLPLTRIFEKLASQSIEPDVLRQFLCLGGSSSVPSKPITKPVEVLSCKESDSSKAGLNEGSEGVAADNKTALQTVVPLSNSPWVSKGSALALQTAMSLISMTSPRNLQLHSSALAPSFVEFDMSMEGYGCLYLPTLATVLGPSAEQSVSGGIGVDIMEPEGEVQNLSPFPEQVQFGCGKLLITGQWHHLTVTVAKEAKKNCIVSAFINGQLLGSAKMRYFQMLPGSCISMDPSSFVDVYGYIATPRVWKQKSSLIWRLGPTYLFEEAISVETMEMINKLGPQYCSNFQAVQLQGKDQFGEHNPAQLVAEEKISFGINAACSSFTTIQDIKSSYNEVDGRLVAKEIGINSRDSSTPILLAKNIAGHLSGSLRTIGSVAVGQYGVRVFKSSPAATSLNFIGGPSILLGLIAMACDDHTMYAAVKVLNSILNSSPMSEKLMRHIGGYQLLTYLLKRKTQLLNNRILQLMFSLVGTAEIGFESSVIKNYNAFQYILCNFELWMKAPENLDLTLFAHLVEILQCSRDGCQNAEVAHQVQIVPKLIFLFNDPEISNSRITMLCTILSHLLQGYFNTKDVLRIGLFLVYTLKPSSVDENQLCLDVTAEMPSEALSQTSGKTIWLRNQLLKMLLDVICSAKIHLSSEAQEEAFLALGPDWFLLFTQSYLHSSTVVLGIKLLLCFLRNRLLLNKFKEAIVAGRWLENSTAGLSILMNNLKTHPLVPDSGSILIFGFSVLQKCLTDHVHIPEIYLLVAGLFLATPHSEPPEAAKGDLDSMLQWILQQHVTENVLKNGLCAEAAALLLEMVRVIVDKPIAGAEASWEIVYPGNVIQFLCLIYHSYTQDPVWHCPDFLKTLAMVAFHSGAPKASPEGATSEQKRHFQTKVLLSAMDVFDVNSQGEVKTRPRGNSDFHGTSESTASVSMTNVTYFAQKVIEKMNSKMFAADSKQILLFIAKQITRVLEAPVSQKDVFLSTLYSCLNRAILYCLSRPQQSLPEQFNVLNTLNVLQEQWDIIFATYNSSNNFIICLTHCLCQLNSGSYPEGFGVDAKPKLASYHQIFLEPSEEEKGSLPTPDDGICVMYGTIPKNWAGAVCLFVQKSRAGELMLNGAEKEMDEKELDCNQLTFFPALHESFHSEDFLELCVERQIILQEFAENEKVTFKCSVAVVQGHTALEGVLLFGRDHFYICEYFVLSPLEEVCCTQHCLSRISDPFIFNLCHKDHVVGDQKCSRYLYRDIKEIRPMRFLLQEIALEIFFKNGYSRFLVFHDCDRKKIFKRFCFFQPALKSKGVTEESLNIR</sequence>
<protein>
    <recommendedName>
        <fullName evidence="3">BEACH-type PH domain-containing protein</fullName>
    </recommendedName>
</protein>
<dbReference type="PANTHER" id="PTHR46108">
    <property type="entry name" value="BLUE CHEESE"/>
    <property type="match status" value="1"/>
</dbReference>
<dbReference type="PROSITE" id="PS51783">
    <property type="entry name" value="PH_BEACH"/>
    <property type="match status" value="1"/>
</dbReference>
<accession>A0A226N1C1</accession>
<organism evidence="4 5">
    <name type="scientific">Callipepla squamata</name>
    <name type="common">Scaled quail</name>
    <dbReference type="NCBI Taxonomy" id="9009"/>
    <lineage>
        <taxon>Eukaryota</taxon>
        <taxon>Metazoa</taxon>
        <taxon>Chordata</taxon>
        <taxon>Craniata</taxon>
        <taxon>Vertebrata</taxon>
        <taxon>Euteleostomi</taxon>
        <taxon>Archelosauria</taxon>
        <taxon>Archosauria</taxon>
        <taxon>Dinosauria</taxon>
        <taxon>Saurischia</taxon>
        <taxon>Theropoda</taxon>
        <taxon>Coelurosauria</taxon>
        <taxon>Aves</taxon>
        <taxon>Neognathae</taxon>
        <taxon>Galloanserae</taxon>
        <taxon>Galliformes</taxon>
        <taxon>Odontophoridae</taxon>
        <taxon>Callipepla</taxon>
    </lineage>
</organism>
<evidence type="ECO:0000256" key="1">
    <source>
        <dbReference type="ARBA" id="ARBA00022574"/>
    </source>
</evidence>
<dbReference type="InterPro" id="IPR016024">
    <property type="entry name" value="ARM-type_fold"/>
</dbReference>
<evidence type="ECO:0000256" key="2">
    <source>
        <dbReference type="SAM" id="MobiDB-lite"/>
    </source>
</evidence>
<feature type="compositionally biased region" description="Basic and acidic residues" evidence="2">
    <location>
        <begin position="27"/>
        <end position="44"/>
    </location>
</feature>
<evidence type="ECO:0000313" key="5">
    <source>
        <dbReference type="Proteomes" id="UP000198323"/>
    </source>
</evidence>
<dbReference type="Gene3D" id="2.30.29.30">
    <property type="entry name" value="Pleckstrin-homology domain (PH domain)/Phosphotyrosine-binding domain (PTB)"/>
    <property type="match status" value="1"/>
</dbReference>
<dbReference type="EMBL" id="MCFN01000277">
    <property type="protein sequence ID" value="OXB61374.1"/>
    <property type="molecule type" value="Genomic_DNA"/>
</dbReference>
<gene>
    <name evidence="4" type="ORF">ASZ78_011996</name>
</gene>
<dbReference type="InterPro" id="IPR023362">
    <property type="entry name" value="PH-BEACH_dom"/>
</dbReference>
<dbReference type="CDD" id="cd01201">
    <property type="entry name" value="PH_BEACH"/>
    <property type="match status" value="1"/>
</dbReference>
<keyword evidence="5" id="KW-1185">Reference proteome</keyword>